<evidence type="ECO:0000313" key="5">
    <source>
        <dbReference type="EMBL" id="GAW96742.1"/>
    </source>
</evidence>
<dbReference type="SUPFAM" id="SSF111369">
    <property type="entry name" value="HlyD-like secretion proteins"/>
    <property type="match status" value="1"/>
</dbReference>
<dbReference type="Pfam" id="PF25989">
    <property type="entry name" value="YknX_C"/>
    <property type="match status" value="1"/>
</dbReference>
<evidence type="ECO:0000259" key="4">
    <source>
        <dbReference type="Pfam" id="PF25989"/>
    </source>
</evidence>
<feature type="domain" description="Multidrug resistance protein MdtA-like barrel-sandwich hybrid" evidence="3">
    <location>
        <begin position="82"/>
        <end position="218"/>
    </location>
</feature>
<gene>
    <name evidence="5" type="ORF">MTCD1_02363</name>
</gene>
<dbReference type="InterPro" id="IPR058625">
    <property type="entry name" value="MdtA-like_BSH"/>
</dbReference>
<dbReference type="InterPro" id="IPR058637">
    <property type="entry name" value="YknX-like_C"/>
</dbReference>
<dbReference type="InterPro" id="IPR006143">
    <property type="entry name" value="RND_pump_MFP"/>
</dbReference>
<keyword evidence="2" id="KW-0812">Transmembrane</keyword>
<keyword evidence="2" id="KW-0472">Membrane</keyword>
<proteinExistence type="inferred from homology"/>
<evidence type="ECO:0000256" key="2">
    <source>
        <dbReference type="SAM" id="Phobius"/>
    </source>
</evidence>
<dbReference type="Gene3D" id="2.40.30.170">
    <property type="match status" value="1"/>
</dbReference>
<name>A0ABQ0MWW9_9GAMM</name>
<organism evidence="5 6">
    <name type="scientific">Colwellia marinimaniae</name>
    <dbReference type="NCBI Taxonomy" id="1513592"/>
    <lineage>
        <taxon>Bacteria</taxon>
        <taxon>Pseudomonadati</taxon>
        <taxon>Pseudomonadota</taxon>
        <taxon>Gammaproteobacteria</taxon>
        <taxon>Alteromonadales</taxon>
        <taxon>Colwelliaceae</taxon>
        <taxon>Colwellia</taxon>
    </lineage>
</organism>
<comment type="similarity">
    <text evidence="1">Belongs to the membrane fusion protein (MFP) (TC 8.A.1) family.</text>
</comment>
<reference evidence="5 6" key="1">
    <citation type="submission" date="2017-06" db="EMBL/GenBank/DDBJ databases">
        <title>Whole Genome Sequences of Colwellia marinimaniae MTCD1.</title>
        <authorList>
            <person name="Kusumoto H."/>
            <person name="Inoue M."/>
            <person name="Tanikawa K."/>
            <person name="Maeji H."/>
            <person name="Cameron J.H."/>
            <person name="Bartlett D.H."/>
        </authorList>
    </citation>
    <scope>NUCLEOTIDE SEQUENCE [LARGE SCALE GENOMIC DNA]</scope>
    <source>
        <strain evidence="5 6">MTCD1</strain>
    </source>
</reference>
<dbReference type="EMBL" id="BDQM01000018">
    <property type="protein sequence ID" value="GAW96742.1"/>
    <property type="molecule type" value="Genomic_DNA"/>
</dbReference>
<sequence>MFTPLKIKNTRYKKILVPVIIIIATITLMIVILTNPPTNQRTKPSKAAQMTVATTILAPQTYQVIVHSFGTVKPRTQSVLFAQVSGQINHVSKQFRAGGFFEQGDILLQLDDRDHRAEVKIAQASLMTAKQNLLEEGARVKQAQADWQRLGQGKAPNALVLRQPQFEAATAQVLSAEALLDKVKLSLERTKIVAPYAGRILKKNVDIGQVISSNSQLADIFAVDYVEIRLPIKNKDLPLMKLPEEYRHVHQSSAAITNTDANIDDNNTSSMISNVIISSDLMGKQVWQGHIVRTESAIDEMTQQLYVVAQIIRPYDSDYNQGAQIKIGQYVTAKITGRKVKNALVIPSSAIYQGSYVYIVKDGLLMRKEIQLGWQNGTEAIVSQGLSAGDELVLTPLGQVSSGTPVAIAGQAPSQNNKKFPQRKMSKEHFKKLQKIADEKGITVAVLMAERKENRADTAQSRPSAKVNN</sequence>
<dbReference type="Proteomes" id="UP000197068">
    <property type="component" value="Unassembled WGS sequence"/>
</dbReference>
<dbReference type="NCBIfam" id="TIGR01730">
    <property type="entry name" value="RND_mfp"/>
    <property type="match status" value="1"/>
</dbReference>
<dbReference type="Pfam" id="PF25917">
    <property type="entry name" value="BSH_RND"/>
    <property type="match status" value="1"/>
</dbReference>
<feature type="transmembrane region" description="Helical" evidence="2">
    <location>
        <begin position="15"/>
        <end position="34"/>
    </location>
</feature>
<dbReference type="PANTHER" id="PTHR30469:SF12">
    <property type="entry name" value="MULTIDRUG RESISTANCE PROTEIN MDTA"/>
    <property type="match status" value="1"/>
</dbReference>
<keyword evidence="2" id="KW-1133">Transmembrane helix</keyword>
<comment type="caution">
    <text evidence="5">The sequence shown here is derived from an EMBL/GenBank/DDBJ whole genome shotgun (WGS) entry which is preliminary data.</text>
</comment>
<protein>
    <submittedName>
        <fullName evidence="5">Membrane protein</fullName>
    </submittedName>
</protein>
<dbReference type="Gene3D" id="2.40.420.20">
    <property type="match status" value="1"/>
</dbReference>
<evidence type="ECO:0000256" key="1">
    <source>
        <dbReference type="ARBA" id="ARBA00009477"/>
    </source>
</evidence>
<feature type="domain" description="YknX-like C-terminal permuted SH3-like" evidence="4">
    <location>
        <begin position="343"/>
        <end position="407"/>
    </location>
</feature>
<dbReference type="Gene3D" id="2.40.50.100">
    <property type="match status" value="1"/>
</dbReference>
<evidence type="ECO:0000313" key="6">
    <source>
        <dbReference type="Proteomes" id="UP000197068"/>
    </source>
</evidence>
<dbReference type="PANTHER" id="PTHR30469">
    <property type="entry name" value="MULTIDRUG RESISTANCE PROTEIN MDTA"/>
    <property type="match status" value="1"/>
</dbReference>
<accession>A0ABQ0MWW9</accession>
<evidence type="ECO:0000259" key="3">
    <source>
        <dbReference type="Pfam" id="PF25917"/>
    </source>
</evidence>
<dbReference type="RefSeq" id="WP_057182814.1">
    <property type="nucleotide sequence ID" value="NZ_BDQM01000018.1"/>
</dbReference>
<keyword evidence="6" id="KW-1185">Reference proteome</keyword>
<dbReference type="Gene3D" id="1.10.287.470">
    <property type="entry name" value="Helix hairpin bin"/>
    <property type="match status" value="1"/>
</dbReference>